<comment type="catalytic activity">
    <reaction evidence="1">
        <text>Hydrolysis of Pro-|-Xaa &gt;&gt; Ala-|-Xaa in oligopeptides.</text>
        <dbReference type="EC" id="3.4.21.26"/>
    </reaction>
</comment>
<evidence type="ECO:0000256" key="6">
    <source>
        <dbReference type="SAM" id="SignalP"/>
    </source>
</evidence>
<keyword evidence="4" id="KW-0378">Hydrolase</keyword>
<evidence type="ECO:0000256" key="3">
    <source>
        <dbReference type="ARBA" id="ARBA00022670"/>
    </source>
</evidence>
<dbReference type="STRING" id="1183438.GKIL_2919"/>
<keyword evidence="6" id="KW-0732">Signal</keyword>
<dbReference type="GO" id="GO:0005829">
    <property type="term" value="C:cytosol"/>
    <property type="evidence" value="ECO:0007669"/>
    <property type="project" value="TreeGrafter"/>
</dbReference>
<dbReference type="PRINTS" id="PR00862">
    <property type="entry name" value="PROLIGOPTASE"/>
</dbReference>
<evidence type="ECO:0000256" key="1">
    <source>
        <dbReference type="ARBA" id="ARBA00001070"/>
    </source>
</evidence>
<dbReference type="InterPro" id="IPR023302">
    <property type="entry name" value="Pept_S9A_N"/>
</dbReference>
<keyword evidence="5" id="KW-0720">Serine protease</keyword>
<dbReference type="HOGENOM" id="CLU_011290_1_1_3"/>
<dbReference type="InterPro" id="IPR001375">
    <property type="entry name" value="Peptidase_S9_cat"/>
</dbReference>
<dbReference type="PATRIC" id="fig|1183438.3.peg.2878"/>
<feature type="chain" id="PRO_5004664095" description="prolyl oligopeptidase" evidence="6">
    <location>
        <begin position="20"/>
        <end position="710"/>
    </location>
</feature>
<dbReference type="eggNOG" id="COG1505">
    <property type="taxonomic scope" value="Bacteria"/>
</dbReference>
<dbReference type="Gene3D" id="3.40.50.1820">
    <property type="entry name" value="alpha/beta hydrolase"/>
    <property type="match status" value="1"/>
</dbReference>
<dbReference type="EC" id="3.4.21.26" evidence="2"/>
<dbReference type="SUPFAM" id="SSF53474">
    <property type="entry name" value="alpha/beta-Hydrolases"/>
    <property type="match status" value="1"/>
</dbReference>
<dbReference type="InterPro" id="IPR029058">
    <property type="entry name" value="AB_hydrolase_fold"/>
</dbReference>
<dbReference type="InterPro" id="IPR002470">
    <property type="entry name" value="Peptidase_S9A"/>
</dbReference>
<dbReference type="EMBL" id="CP003587">
    <property type="protein sequence ID" value="AGY59165.1"/>
    <property type="molecule type" value="Genomic_DNA"/>
</dbReference>
<evidence type="ECO:0000256" key="2">
    <source>
        <dbReference type="ARBA" id="ARBA00011897"/>
    </source>
</evidence>
<dbReference type="GO" id="GO:0070012">
    <property type="term" value="F:oligopeptidase activity"/>
    <property type="evidence" value="ECO:0007669"/>
    <property type="project" value="TreeGrafter"/>
</dbReference>
<dbReference type="Pfam" id="PF00326">
    <property type="entry name" value="Peptidase_S9"/>
    <property type="match status" value="1"/>
</dbReference>
<evidence type="ECO:0000313" key="10">
    <source>
        <dbReference type="Proteomes" id="UP000017396"/>
    </source>
</evidence>
<feature type="domain" description="Peptidase S9 prolyl oligopeptidase catalytic" evidence="7">
    <location>
        <begin position="497"/>
        <end position="700"/>
    </location>
</feature>
<gene>
    <name evidence="9" type="ORF">GKIL_2919</name>
</gene>
<dbReference type="GO" id="GO:0004252">
    <property type="term" value="F:serine-type endopeptidase activity"/>
    <property type="evidence" value="ECO:0007669"/>
    <property type="project" value="UniProtKB-EC"/>
</dbReference>
<keyword evidence="10" id="KW-1185">Reference proteome</keyword>
<evidence type="ECO:0000256" key="4">
    <source>
        <dbReference type="ARBA" id="ARBA00022801"/>
    </source>
</evidence>
<dbReference type="GO" id="GO:0006508">
    <property type="term" value="P:proteolysis"/>
    <property type="evidence" value="ECO:0007669"/>
    <property type="project" value="UniProtKB-KW"/>
</dbReference>
<evidence type="ECO:0000259" key="7">
    <source>
        <dbReference type="Pfam" id="PF00326"/>
    </source>
</evidence>
<dbReference type="AlphaFoldDB" id="U5QNA8"/>
<feature type="signal peptide" evidence="6">
    <location>
        <begin position="1"/>
        <end position="19"/>
    </location>
</feature>
<evidence type="ECO:0000259" key="8">
    <source>
        <dbReference type="Pfam" id="PF02897"/>
    </source>
</evidence>
<dbReference type="Pfam" id="PF02897">
    <property type="entry name" value="Peptidase_S9_N"/>
    <property type="match status" value="1"/>
</dbReference>
<name>U5QNA8_GLOK1</name>
<dbReference type="InterPro" id="IPR051167">
    <property type="entry name" value="Prolyl_oligopep/macrocyclase"/>
</dbReference>
<dbReference type="Proteomes" id="UP000017396">
    <property type="component" value="Chromosome"/>
</dbReference>
<evidence type="ECO:0000313" key="9">
    <source>
        <dbReference type="EMBL" id="AGY59165.1"/>
    </source>
</evidence>
<reference evidence="9 10" key="1">
    <citation type="journal article" date="2013" name="PLoS ONE">
        <title>Cultivation and Complete Genome Sequencing of Gloeobacter kilaueensis sp. nov., from a Lava Cave in Kilauea Caldera, Hawai'i.</title>
        <authorList>
            <person name="Saw J.H."/>
            <person name="Schatz M."/>
            <person name="Brown M.V."/>
            <person name="Kunkel D.D."/>
            <person name="Foster J.S."/>
            <person name="Shick H."/>
            <person name="Christensen S."/>
            <person name="Hou S."/>
            <person name="Wan X."/>
            <person name="Donachie S.P."/>
        </authorList>
    </citation>
    <scope>NUCLEOTIDE SEQUENCE [LARGE SCALE GENOMIC DNA]</scope>
    <source>
        <strain evidence="10">JS</strain>
    </source>
</reference>
<dbReference type="KEGG" id="glj:GKIL_2919"/>
<protein>
    <recommendedName>
        <fullName evidence="2">prolyl oligopeptidase</fullName>
        <ecNumber evidence="2">3.4.21.26</ecNumber>
    </recommendedName>
</protein>
<dbReference type="SUPFAM" id="SSF50993">
    <property type="entry name" value="Peptidase/esterase 'gauge' domain"/>
    <property type="match status" value="1"/>
</dbReference>
<dbReference type="PANTHER" id="PTHR42881:SF2">
    <property type="entry name" value="PROLYL ENDOPEPTIDASE"/>
    <property type="match status" value="1"/>
</dbReference>
<accession>U5QNA8</accession>
<sequence length="710" mass="75015">MLMRSALIWALLSATPAVAAPLVSSKAPAPAVAFDETVFRIHISDPYRWMEDPARQQEMVAWVRSQSDAATTALAALPERASFAALLEKSTRAGVRYSDVTSDGGRLFYRRLEPGDRVPKLVVREGGRERVLLDPTAGTNEVAAISSYSLSPDGQTVAVHVAKGGAEVGEVHFLDVATGAPKGVPLGPIWGEFTVAWLGPDTIAYTRITGTDKSADPLQNMRAAILKPGAAGPGTFVLGSRVTGSPPFAAQEFPLILQPVTSDLVLGLGTGARADFRLFVTRAAALSSQKPAWIPVATYDDRIGNVTALGDDLYYLTTKEESNGVVVRRHVNAGSLGTPERIVAGGDLVLTNLEAARDGVYVSAQRDGIAHLLFLPGGRGPAREVALPFEADLSDLRTDADGRSVLFGLNGWTTAVGYYRATGGRIEPVGLQSDSWSGAQGITAVREAAKSADGTSVPMVVLLPSSSKHTAIPTILTGYGSYGILNVSPRYNPYLLAWVAHGGAVAFCGTRGGGERGRSWHEAGRSANKPNAHADFIACAERLESASYTRPGSLVATGASAGGQLVPPAVLKRPDLFAALVPRVAVLNPTRLAAAENGANQFAEAGDPDTAAGFAALAAQDSYLMLATARDIPDTLVTIGLNDRRVAPWMSAKFVALAQKRFGDRRAIWIRADTEAGHGFGSARDRQNAEWADTFAFAWDRAQPTKTTQP</sequence>
<organism evidence="9 10">
    <name type="scientific">Gloeobacter kilaueensis (strain ATCC BAA-2537 / CCAP 1431/1 / ULC 316 / JS1)</name>
    <dbReference type="NCBI Taxonomy" id="1183438"/>
    <lineage>
        <taxon>Bacteria</taxon>
        <taxon>Bacillati</taxon>
        <taxon>Cyanobacteriota</taxon>
        <taxon>Cyanophyceae</taxon>
        <taxon>Gloeobacterales</taxon>
        <taxon>Gloeobacteraceae</taxon>
        <taxon>Gloeobacter</taxon>
    </lineage>
</organism>
<dbReference type="PANTHER" id="PTHR42881">
    <property type="entry name" value="PROLYL ENDOPEPTIDASE"/>
    <property type="match status" value="1"/>
</dbReference>
<dbReference type="Gene3D" id="2.130.10.120">
    <property type="entry name" value="Prolyl oligopeptidase, N-terminal domain"/>
    <property type="match status" value="1"/>
</dbReference>
<keyword evidence="3" id="KW-0645">Protease</keyword>
<proteinExistence type="predicted"/>
<feature type="domain" description="Peptidase S9A N-terminal" evidence="8">
    <location>
        <begin position="39"/>
        <end position="216"/>
    </location>
</feature>
<evidence type="ECO:0000256" key="5">
    <source>
        <dbReference type="ARBA" id="ARBA00022825"/>
    </source>
</evidence>